<proteinExistence type="predicted"/>
<name>A0ACB8E0T7_DERSI</name>
<dbReference type="Proteomes" id="UP000821865">
    <property type="component" value="Chromosome 1"/>
</dbReference>
<dbReference type="EMBL" id="CM023470">
    <property type="protein sequence ID" value="KAH7980143.1"/>
    <property type="molecule type" value="Genomic_DNA"/>
</dbReference>
<protein>
    <submittedName>
        <fullName evidence="1">Uncharacterized protein</fullName>
    </submittedName>
</protein>
<comment type="caution">
    <text evidence="1">The sequence shown here is derived from an EMBL/GenBank/DDBJ whole genome shotgun (WGS) entry which is preliminary data.</text>
</comment>
<organism evidence="1 2">
    <name type="scientific">Dermacentor silvarum</name>
    <name type="common">Tick</name>
    <dbReference type="NCBI Taxonomy" id="543639"/>
    <lineage>
        <taxon>Eukaryota</taxon>
        <taxon>Metazoa</taxon>
        <taxon>Ecdysozoa</taxon>
        <taxon>Arthropoda</taxon>
        <taxon>Chelicerata</taxon>
        <taxon>Arachnida</taxon>
        <taxon>Acari</taxon>
        <taxon>Parasitiformes</taxon>
        <taxon>Ixodida</taxon>
        <taxon>Ixodoidea</taxon>
        <taxon>Ixodidae</taxon>
        <taxon>Rhipicephalinae</taxon>
        <taxon>Dermacentor</taxon>
    </lineage>
</organism>
<keyword evidence="2" id="KW-1185">Reference proteome</keyword>
<sequence length="292" mass="32612">MAFRVGLEPAREVYMKPPTEKDWREIASGSCSRWQFPNCLGAADGKHVEIKRPRKAGSLYFNYKGTHSIVLMAVADSQYLFRLIDVGAPGRFSDGGIFKDSPIGKRLHEGKLNLPRATMLPGSEKVCPHVFVCDEAFQLRPDFMRPLPGTRTQAEEVIFNYRLSRARGCVENAIGILVSRWCIYERQINLQPENVYNVVKATCILHNFLPMPTSAAATYCPPGYADCHDVFGSVRNGTWRQGTASAAAFGLQGAKARNSTNVANSVRKVFMSYFKNEGQVSWQWDLPGVTRP</sequence>
<evidence type="ECO:0000313" key="2">
    <source>
        <dbReference type="Proteomes" id="UP000821865"/>
    </source>
</evidence>
<gene>
    <name evidence="1" type="ORF">HPB49_013375</name>
</gene>
<evidence type="ECO:0000313" key="1">
    <source>
        <dbReference type="EMBL" id="KAH7980143.1"/>
    </source>
</evidence>
<reference evidence="1" key="1">
    <citation type="submission" date="2020-05" db="EMBL/GenBank/DDBJ databases">
        <title>Large-scale comparative analyses of tick genomes elucidate their genetic diversity and vector capacities.</title>
        <authorList>
            <person name="Jia N."/>
            <person name="Wang J."/>
            <person name="Shi W."/>
            <person name="Du L."/>
            <person name="Sun Y."/>
            <person name="Zhan W."/>
            <person name="Jiang J."/>
            <person name="Wang Q."/>
            <person name="Zhang B."/>
            <person name="Ji P."/>
            <person name="Sakyi L.B."/>
            <person name="Cui X."/>
            <person name="Yuan T."/>
            <person name="Jiang B."/>
            <person name="Yang W."/>
            <person name="Lam T.T.-Y."/>
            <person name="Chang Q."/>
            <person name="Ding S."/>
            <person name="Wang X."/>
            <person name="Zhu J."/>
            <person name="Ruan X."/>
            <person name="Zhao L."/>
            <person name="Wei J."/>
            <person name="Que T."/>
            <person name="Du C."/>
            <person name="Cheng J."/>
            <person name="Dai P."/>
            <person name="Han X."/>
            <person name="Huang E."/>
            <person name="Gao Y."/>
            <person name="Liu J."/>
            <person name="Shao H."/>
            <person name="Ye R."/>
            <person name="Li L."/>
            <person name="Wei W."/>
            <person name="Wang X."/>
            <person name="Wang C."/>
            <person name="Yang T."/>
            <person name="Huo Q."/>
            <person name="Li W."/>
            <person name="Guo W."/>
            <person name="Chen H."/>
            <person name="Zhou L."/>
            <person name="Ni X."/>
            <person name="Tian J."/>
            <person name="Zhou Y."/>
            <person name="Sheng Y."/>
            <person name="Liu T."/>
            <person name="Pan Y."/>
            <person name="Xia L."/>
            <person name="Li J."/>
            <person name="Zhao F."/>
            <person name="Cao W."/>
        </authorList>
    </citation>
    <scope>NUCLEOTIDE SEQUENCE</scope>
    <source>
        <strain evidence="1">Dsil-2018</strain>
    </source>
</reference>
<accession>A0ACB8E0T7</accession>